<evidence type="ECO:0000313" key="5">
    <source>
        <dbReference type="EMBL" id="GAC19340.1"/>
    </source>
</evidence>
<dbReference type="InterPro" id="IPR054542">
    <property type="entry name" value="Cys_met_metab_PP"/>
</dbReference>
<dbReference type="CDD" id="cd00614">
    <property type="entry name" value="CGS_like"/>
    <property type="match status" value="1"/>
</dbReference>
<dbReference type="PIRSF" id="PIRSF001434">
    <property type="entry name" value="CGS"/>
    <property type="match status" value="1"/>
</dbReference>
<protein>
    <submittedName>
        <fullName evidence="5">Methionine-gamma-lyase</fullName>
        <ecNumber evidence="5">4.4.1.11</ecNumber>
    </submittedName>
</protein>
<name>K6Z7D3_9ALTE</name>
<gene>
    <name evidence="5" type="ORF">GARC_2374</name>
</gene>
<comment type="similarity">
    <text evidence="4">Belongs to the trans-sulfuration enzymes family.</text>
</comment>
<evidence type="ECO:0000256" key="3">
    <source>
        <dbReference type="PIRSR" id="PIRSR001434-2"/>
    </source>
</evidence>
<dbReference type="RefSeq" id="WP_007620064.1">
    <property type="nucleotide sequence ID" value="NZ_BAEO01000029.1"/>
</dbReference>
<dbReference type="InterPro" id="IPR015422">
    <property type="entry name" value="PyrdxlP-dep_Trfase_small"/>
</dbReference>
<dbReference type="OrthoDB" id="9805807at2"/>
<dbReference type="STRING" id="493475.GARC_2374"/>
<dbReference type="InterPro" id="IPR015421">
    <property type="entry name" value="PyrdxlP-dep_Trfase_major"/>
</dbReference>
<evidence type="ECO:0000256" key="4">
    <source>
        <dbReference type="RuleBase" id="RU362118"/>
    </source>
</evidence>
<dbReference type="PANTHER" id="PTHR11808">
    <property type="entry name" value="TRANS-SULFURATION ENZYME FAMILY MEMBER"/>
    <property type="match status" value="1"/>
</dbReference>
<dbReference type="GO" id="GO:0030170">
    <property type="term" value="F:pyridoxal phosphate binding"/>
    <property type="evidence" value="ECO:0007669"/>
    <property type="project" value="InterPro"/>
</dbReference>
<dbReference type="Pfam" id="PF01053">
    <property type="entry name" value="Cys_Met_Meta_PP"/>
    <property type="match status" value="1"/>
</dbReference>
<evidence type="ECO:0000256" key="1">
    <source>
        <dbReference type="ARBA" id="ARBA00001933"/>
    </source>
</evidence>
<dbReference type="EMBL" id="BAEO01000029">
    <property type="protein sequence ID" value="GAC19340.1"/>
    <property type="molecule type" value="Genomic_DNA"/>
</dbReference>
<sequence>MTNDGNYKKSKIGNHRLKPETMMMSYGYNPQLSEGSVKPPVFLTSTFAYQTPEEGEESFHIMAGRKPAPQGSLGGLIYSRFNHPNVEIVEDRLSLFEGSECSVVCSSGMGAISAILLAYLRPGDVIVQSAPLYGGTETLIRKFLPQFNIETGEFHDGLDEDDMLTSLRNAGKKGRVAMVFNESPANPTNSLVDFEALNRVLDTIKTETGHRPISVCDNTLMGPIFQQVVPQGIDMAMYSLTKYVGGHSDLVAGAVCGSLDMLRAVRATRGTLGLNLDPHTSWMISRSLETLSIRMQRAADSGHKVAQWIADNAYINAKILHPDFIKNTVYQAVYKRQCSGPSSTFSFVLDISKSDAFRLINNLSIFKSAVSLGGSESLVCHPASTTHSGVSAELRDKFGVTDGLIRLSIGLEHPDDLIADLDNAFRLTFAAAK</sequence>
<organism evidence="5 6">
    <name type="scientific">Paraglaciecola arctica BSs20135</name>
    <dbReference type="NCBI Taxonomy" id="493475"/>
    <lineage>
        <taxon>Bacteria</taxon>
        <taxon>Pseudomonadati</taxon>
        <taxon>Pseudomonadota</taxon>
        <taxon>Gammaproteobacteria</taxon>
        <taxon>Alteromonadales</taxon>
        <taxon>Alteromonadaceae</taxon>
        <taxon>Paraglaciecola</taxon>
    </lineage>
</organism>
<dbReference type="GO" id="GO:0005737">
    <property type="term" value="C:cytoplasm"/>
    <property type="evidence" value="ECO:0007669"/>
    <property type="project" value="TreeGrafter"/>
</dbReference>
<comment type="caution">
    <text evidence="5">The sequence shown here is derived from an EMBL/GenBank/DDBJ whole genome shotgun (WGS) entry which is preliminary data.</text>
</comment>
<dbReference type="NCBIfam" id="NF005455">
    <property type="entry name" value="PRK07049.1"/>
    <property type="match status" value="1"/>
</dbReference>
<dbReference type="Gene3D" id="3.40.640.10">
    <property type="entry name" value="Type I PLP-dependent aspartate aminotransferase-like (Major domain)"/>
    <property type="match status" value="1"/>
</dbReference>
<dbReference type="PANTHER" id="PTHR11808:SF86">
    <property type="entry name" value="METHIONINE GAMMA-LYASE"/>
    <property type="match status" value="1"/>
</dbReference>
<dbReference type="GO" id="GO:0018826">
    <property type="term" value="F:methionine gamma-lyase activity"/>
    <property type="evidence" value="ECO:0007669"/>
    <property type="project" value="UniProtKB-EC"/>
</dbReference>
<keyword evidence="5" id="KW-0456">Lyase</keyword>
<dbReference type="EC" id="4.4.1.11" evidence="5"/>
<keyword evidence="2 3" id="KW-0663">Pyridoxal phosphate</keyword>
<comment type="cofactor">
    <cofactor evidence="1 4">
        <name>pyridoxal 5'-phosphate</name>
        <dbReference type="ChEBI" id="CHEBI:597326"/>
    </cofactor>
</comment>
<dbReference type="AlphaFoldDB" id="K6Z7D3"/>
<dbReference type="FunFam" id="3.40.640.10:FF:000046">
    <property type="entry name" value="Cystathionine gamma-lyase"/>
    <property type="match status" value="1"/>
</dbReference>
<feature type="modified residue" description="N6-(pyridoxal phosphate)lysine" evidence="3">
    <location>
        <position position="242"/>
    </location>
</feature>
<dbReference type="eggNOG" id="COG0626">
    <property type="taxonomic scope" value="Bacteria"/>
</dbReference>
<accession>K6Z7D3</accession>
<dbReference type="Proteomes" id="UP000006327">
    <property type="component" value="Unassembled WGS sequence"/>
</dbReference>
<dbReference type="InterPro" id="IPR000277">
    <property type="entry name" value="Cys/Met-Metab_PyrdxlP-dep_enz"/>
</dbReference>
<reference evidence="5 6" key="1">
    <citation type="journal article" date="2017" name="Antonie Van Leeuwenhoek">
        <title>Rhizobium rhizosphaerae sp. nov., a novel species isolated from rice rhizosphere.</title>
        <authorList>
            <person name="Zhao J.J."/>
            <person name="Zhang J."/>
            <person name="Zhang R.J."/>
            <person name="Zhang C.W."/>
            <person name="Yin H.Q."/>
            <person name="Zhang X.X."/>
        </authorList>
    </citation>
    <scope>NUCLEOTIDE SEQUENCE [LARGE SCALE GENOMIC DNA]</scope>
    <source>
        <strain evidence="5 6">BSs20135</strain>
    </source>
</reference>
<evidence type="ECO:0000256" key="2">
    <source>
        <dbReference type="ARBA" id="ARBA00022898"/>
    </source>
</evidence>
<keyword evidence="6" id="KW-1185">Reference proteome</keyword>
<dbReference type="SUPFAM" id="SSF53383">
    <property type="entry name" value="PLP-dependent transferases"/>
    <property type="match status" value="1"/>
</dbReference>
<dbReference type="Gene3D" id="3.90.1150.10">
    <property type="entry name" value="Aspartate Aminotransferase, domain 1"/>
    <property type="match status" value="1"/>
</dbReference>
<dbReference type="PROSITE" id="PS00868">
    <property type="entry name" value="CYS_MET_METAB_PP"/>
    <property type="match status" value="1"/>
</dbReference>
<dbReference type="GO" id="GO:0019346">
    <property type="term" value="P:transsulfuration"/>
    <property type="evidence" value="ECO:0007669"/>
    <property type="project" value="InterPro"/>
</dbReference>
<dbReference type="InterPro" id="IPR015424">
    <property type="entry name" value="PyrdxlP-dep_Trfase"/>
</dbReference>
<proteinExistence type="inferred from homology"/>
<evidence type="ECO:0000313" key="6">
    <source>
        <dbReference type="Proteomes" id="UP000006327"/>
    </source>
</evidence>